<dbReference type="InterPro" id="IPR000192">
    <property type="entry name" value="Aminotrans_V_dom"/>
</dbReference>
<dbReference type="SUPFAM" id="SSF53383">
    <property type="entry name" value="PLP-dependent transferases"/>
    <property type="match status" value="1"/>
</dbReference>
<evidence type="ECO:0000259" key="3">
    <source>
        <dbReference type="Pfam" id="PF13649"/>
    </source>
</evidence>
<keyword evidence="1" id="KW-0663">Pyridoxal phosphate</keyword>
<sequence>MRDAAKQECKALSERSWSLSTFTEFYERVLGPRLFKPYGELLVREIRKDLDPDAPPSRILEVACGTGRITAALYQDLAKPLGLQLVATDLSKIAIEMARKVLDEELRRDVAFHADVDMADLPFADDSFDIVVCGFGLMFPPDKVRVAREFKRVLRPGGKIYGTVFQYNELFDLALKQSQQHFGTPSAIMGAALSLADPSVITRAFDLEGLSRGVGEVATSRALSFFLDDLDTREFLFNACILLEEFNQCDVPTREAYLDTMLREFHAQVPSRNYQVMAWLLRGEVDEACKASAAPSPPPDFSELSGFCQIPPTPIGSAADSPLSPQAERLLRPYRTMKRAFLAEHPAYPDAEAEALRKREFSRLDALQATYLDHVGGTIAPDSLLEQDYRALKSSILGNPHSGSKSSDAAHEKARAEIYRFFRCAPDEYEIIFTPNASGAIRLVAESFPFESGSEVLLTKDNHTSVHGLREYARAKGASVKYIPLDSDLRILESSMRRSLDRLAPGRPHLLAYPAQSNATGTRHDLKWIGLAQERGAKVLCDAAAFVPQARLDCSTHQPDFIAISFYKIFGHPTGAGCLIARRSALQELTPPSFAGGSVCYYSGPWSPTDRLLHREDGKRFEIGTPNYASFGAIAQGFQFVSRLGLECIGARSGALARWLEAQLQELRHDIKSQTPLCRVYGPPVEHKGATVMLNFFDCYNAVFPHALVKRVAESFGIVVRNGCFCNLGAVQQATYTTAGAEHCELDKTEKILDCKAFDDNILDKGNCGAIRVSFGLGSTFRDAYCFYLFAKCLLNTECARLENAVGGASAN</sequence>
<evidence type="ECO:0000256" key="1">
    <source>
        <dbReference type="ARBA" id="ARBA00022898"/>
    </source>
</evidence>
<dbReference type="CDD" id="cd02440">
    <property type="entry name" value="AdoMet_MTases"/>
    <property type="match status" value="1"/>
</dbReference>
<comment type="caution">
    <text evidence="4">The sequence shown here is derived from an EMBL/GenBank/DDBJ whole genome shotgun (WGS) entry which is preliminary data.</text>
</comment>
<dbReference type="SUPFAM" id="SSF53335">
    <property type="entry name" value="S-adenosyl-L-methionine-dependent methyltransferases"/>
    <property type="match status" value="1"/>
</dbReference>
<accession>A0A3N2RF25</accession>
<dbReference type="PANTHER" id="PTHR14237">
    <property type="entry name" value="MOLYBDOPTERIN COFACTOR SULFURASE MOSC"/>
    <property type="match status" value="1"/>
</dbReference>
<feature type="domain" description="Aminotransferase class V" evidence="2">
    <location>
        <begin position="371"/>
        <end position="777"/>
    </location>
</feature>
<dbReference type="InterPro" id="IPR041698">
    <property type="entry name" value="Methyltransf_25"/>
</dbReference>
<evidence type="ECO:0000313" key="4">
    <source>
        <dbReference type="EMBL" id="ROU06041.1"/>
    </source>
</evidence>
<keyword evidence="4" id="KW-0808">Transferase</keyword>
<dbReference type="InterPro" id="IPR015424">
    <property type="entry name" value="PyrdxlP-dep_Trfase"/>
</dbReference>
<proteinExistence type="predicted"/>
<keyword evidence="4" id="KW-0032">Aminotransferase</keyword>
<protein>
    <submittedName>
        <fullName evidence="4">Aminotransferase class V-fold PLP-dependent enzyme</fullName>
    </submittedName>
</protein>
<reference evidence="4 5" key="1">
    <citation type="submission" date="2018-10" db="EMBL/GenBank/DDBJ databases">
        <title>The genome of Lysobacter enzymogenes OH11.</title>
        <authorList>
            <person name="Liu F."/>
            <person name="Zhao Y."/>
            <person name="Qian G."/>
            <person name="Chen Y."/>
            <person name="Xu H."/>
        </authorList>
    </citation>
    <scope>NUCLEOTIDE SEQUENCE [LARGE SCALE GENOMIC DNA]</scope>
    <source>
        <strain evidence="4 5">OH11</strain>
    </source>
</reference>
<gene>
    <name evidence="4" type="ORF">D9T17_15190</name>
</gene>
<dbReference type="Gene3D" id="3.40.640.10">
    <property type="entry name" value="Type I PLP-dependent aspartate aminotransferase-like (Major domain)"/>
    <property type="match status" value="1"/>
</dbReference>
<dbReference type="InterPro" id="IPR015421">
    <property type="entry name" value="PyrdxlP-dep_Trfase_major"/>
</dbReference>
<dbReference type="GO" id="GO:0008483">
    <property type="term" value="F:transaminase activity"/>
    <property type="evidence" value="ECO:0007669"/>
    <property type="project" value="UniProtKB-KW"/>
</dbReference>
<evidence type="ECO:0000313" key="5">
    <source>
        <dbReference type="Proteomes" id="UP000275910"/>
    </source>
</evidence>
<feature type="domain" description="Methyltransferase" evidence="3">
    <location>
        <begin position="59"/>
        <end position="158"/>
    </location>
</feature>
<evidence type="ECO:0000259" key="2">
    <source>
        <dbReference type="Pfam" id="PF00266"/>
    </source>
</evidence>
<dbReference type="AlphaFoldDB" id="A0A3N2RF25"/>
<dbReference type="Gene3D" id="3.90.1150.10">
    <property type="entry name" value="Aspartate Aminotransferase, domain 1"/>
    <property type="match status" value="1"/>
</dbReference>
<dbReference type="Gene3D" id="3.40.50.150">
    <property type="entry name" value="Vaccinia Virus protein VP39"/>
    <property type="match status" value="1"/>
</dbReference>
<dbReference type="InterPro" id="IPR015422">
    <property type="entry name" value="PyrdxlP-dep_Trfase_small"/>
</dbReference>
<dbReference type="InterPro" id="IPR029063">
    <property type="entry name" value="SAM-dependent_MTases_sf"/>
</dbReference>
<dbReference type="Proteomes" id="UP000275910">
    <property type="component" value="Unassembled WGS sequence"/>
</dbReference>
<dbReference type="Pfam" id="PF00266">
    <property type="entry name" value="Aminotran_5"/>
    <property type="match status" value="1"/>
</dbReference>
<name>A0A3N2RF25_LYSEN</name>
<organism evidence="4 5">
    <name type="scientific">Lysobacter enzymogenes</name>
    <dbReference type="NCBI Taxonomy" id="69"/>
    <lineage>
        <taxon>Bacteria</taxon>
        <taxon>Pseudomonadati</taxon>
        <taxon>Pseudomonadota</taxon>
        <taxon>Gammaproteobacteria</taxon>
        <taxon>Lysobacterales</taxon>
        <taxon>Lysobacteraceae</taxon>
        <taxon>Lysobacter</taxon>
    </lineage>
</organism>
<dbReference type="EMBL" id="RCTY01000037">
    <property type="protein sequence ID" value="ROU06041.1"/>
    <property type="molecule type" value="Genomic_DNA"/>
</dbReference>
<dbReference type="PANTHER" id="PTHR14237:SF19">
    <property type="entry name" value="MITOCHONDRIAL AMIDOXIME REDUCING COMPONENT 1"/>
    <property type="match status" value="1"/>
</dbReference>
<dbReference type="Pfam" id="PF13649">
    <property type="entry name" value="Methyltransf_25"/>
    <property type="match status" value="1"/>
</dbReference>